<gene>
    <name evidence="3" type="ORF">H9815_00425</name>
</gene>
<comment type="caution">
    <text evidence="3">The sequence shown here is derived from an EMBL/GenBank/DDBJ whole genome shotgun (WGS) entry which is preliminary data.</text>
</comment>
<name>A0A9D2EBD9_9MICO</name>
<evidence type="ECO:0000256" key="2">
    <source>
        <dbReference type="SAM" id="Phobius"/>
    </source>
</evidence>
<feature type="transmembrane region" description="Helical" evidence="2">
    <location>
        <begin position="133"/>
        <end position="155"/>
    </location>
</feature>
<feature type="transmembrane region" description="Helical" evidence="2">
    <location>
        <begin position="93"/>
        <end position="121"/>
    </location>
</feature>
<feature type="region of interest" description="Disordered" evidence="1">
    <location>
        <begin position="1"/>
        <end position="53"/>
    </location>
</feature>
<dbReference type="EMBL" id="DXBY01000012">
    <property type="protein sequence ID" value="HIZ34216.1"/>
    <property type="molecule type" value="Genomic_DNA"/>
</dbReference>
<feature type="transmembrane region" description="Helical" evidence="2">
    <location>
        <begin position="161"/>
        <end position="179"/>
    </location>
</feature>
<feature type="transmembrane region" description="Helical" evidence="2">
    <location>
        <begin position="191"/>
        <end position="212"/>
    </location>
</feature>
<feature type="compositionally biased region" description="Pro residues" evidence="1">
    <location>
        <begin position="1"/>
        <end position="22"/>
    </location>
</feature>
<feature type="compositionally biased region" description="Low complexity" evidence="1">
    <location>
        <begin position="23"/>
        <end position="35"/>
    </location>
</feature>
<dbReference type="AlphaFoldDB" id="A0A9D2EBD9"/>
<reference evidence="3" key="2">
    <citation type="submission" date="2021-04" db="EMBL/GenBank/DDBJ databases">
        <authorList>
            <person name="Gilroy R."/>
        </authorList>
    </citation>
    <scope>NUCLEOTIDE SEQUENCE</scope>
    <source>
        <strain evidence="3">ChiGjej4B4-7305</strain>
    </source>
</reference>
<keyword evidence="2" id="KW-0812">Transmembrane</keyword>
<keyword evidence="2" id="KW-1133">Transmembrane helix</keyword>
<keyword evidence="2" id="KW-0472">Membrane</keyword>
<accession>A0A9D2EBD9</accession>
<reference evidence="3" key="1">
    <citation type="journal article" date="2021" name="PeerJ">
        <title>Extensive microbial diversity within the chicken gut microbiome revealed by metagenomics and culture.</title>
        <authorList>
            <person name="Gilroy R."/>
            <person name="Ravi A."/>
            <person name="Getino M."/>
            <person name="Pursley I."/>
            <person name="Horton D.L."/>
            <person name="Alikhan N.F."/>
            <person name="Baker D."/>
            <person name="Gharbi K."/>
            <person name="Hall N."/>
            <person name="Watson M."/>
            <person name="Adriaenssens E.M."/>
            <person name="Foster-Nyarko E."/>
            <person name="Jarju S."/>
            <person name="Secka A."/>
            <person name="Antonio M."/>
            <person name="Oren A."/>
            <person name="Chaudhuri R.R."/>
            <person name="La Ragione R."/>
            <person name="Hildebrand F."/>
            <person name="Pallen M.J."/>
        </authorList>
    </citation>
    <scope>NUCLEOTIDE SEQUENCE</scope>
    <source>
        <strain evidence="3">ChiGjej4B4-7305</strain>
    </source>
</reference>
<sequence>MTTPNPAPDQTPPPAAPFPPADAPLAQPASPAPATSYGMPPAQYGPPATADPRPEASPWHGLTSYWVTYPAGFGLVGLLLSAVLPFLSPTADVLQVVLAGAGFIVLGVALYAEILVGLLYLVRRIDFEGMGKLVWLVGTVLFAGLAYLSCLVLGIDPWLLTIVAVFAGMVTLPVGQWIARTVLHRRRVPTLVCLAICALFVVISLATLPMSLAG</sequence>
<dbReference type="Proteomes" id="UP000824037">
    <property type="component" value="Unassembled WGS sequence"/>
</dbReference>
<evidence type="ECO:0000313" key="4">
    <source>
        <dbReference type="Proteomes" id="UP000824037"/>
    </source>
</evidence>
<protein>
    <submittedName>
        <fullName evidence="3">Uncharacterized protein</fullName>
    </submittedName>
</protein>
<proteinExistence type="predicted"/>
<feature type="transmembrane region" description="Helical" evidence="2">
    <location>
        <begin position="66"/>
        <end position="87"/>
    </location>
</feature>
<organism evidence="3 4">
    <name type="scientific">Candidatus Ruania gallistercoris</name>
    <dbReference type="NCBI Taxonomy" id="2838746"/>
    <lineage>
        <taxon>Bacteria</taxon>
        <taxon>Bacillati</taxon>
        <taxon>Actinomycetota</taxon>
        <taxon>Actinomycetes</taxon>
        <taxon>Micrococcales</taxon>
        <taxon>Ruaniaceae</taxon>
        <taxon>Ruania</taxon>
    </lineage>
</organism>
<evidence type="ECO:0000313" key="3">
    <source>
        <dbReference type="EMBL" id="HIZ34216.1"/>
    </source>
</evidence>
<evidence type="ECO:0000256" key="1">
    <source>
        <dbReference type="SAM" id="MobiDB-lite"/>
    </source>
</evidence>